<dbReference type="EMBL" id="LBWS01000037">
    <property type="protein sequence ID" value="KKR13825.1"/>
    <property type="molecule type" value="Genomic_DNA"/>
</dbReference>
<evidence type="ECO:0000313" key="3">
    <source>
        <dbReference type="Proteomes" id="UP000034048"/>
    </source>
</evidence>
<keyword evidence="1" id="KW-0472">Membrane</keyword>
<evidence type="ECO:0000313" key="2">
    <source>
        <dbReference type="EMBL" id="KKR13825.1"/>
    </source>
</evidence>
<organism evidence="2 3">
    <name type="scientific">Candidatus Falkowbacteria bacterium GW2011_GWA2_39_24</name>
    <dbReference type="NCBI Taxonomy" id="1618634"/>
    <lineage>
        <taxon>Bacteria</taxon>
        <taxon>Candidatus Falkowiibacteriota</taxon>
    </lineage>
</organism>
<keyword evidence="1" id="KW-0812">Transmembrane</keyword>
<gene>
    <name evidence="2" type="ORF">UT42_C0037G0002</name>
</gene>
<reference evidence="2 3" key="1">
    <citation type="journal article" date="2015" name="Nature">
        <title>rRNA introns, odd ribosomes, and small enigmatic genomes across a large radiation of phyla.</title>
        <authorList>
            <person name="Brown C.T."/>
            <person name="Hug L.A."/>
            <person name="Thomas B.C."/>
            <person name="Sharon I."/>
            <person name="Castelle C.J."/>
            <person name="Singh A."/>
            <person name="Wilkins M.J."/>
            <person name="Williams K.H."/>
            <person name="Banfield J.F."/>
        </authorList>
    </citation>
    <scope>NUCLEOTIDE SEQUENCE [LARGE SCALE GENOMIC DNA]</scope>
</reference>
<accession>A0A0G0QU01</accession>
<comment type="caution">
    <text evidence="2">The sequence shown here is derived from an EMBL/GenBank/DDBJ whole genome shotgun (WGS) entry which is preliminary data.</text>
</comment>
<protein>
    <submittedName>
        <fullName evidence="2">Uncharacterized protein</fullName>
    </submittedName>
</protein>
<dbReference type="AlphaFoldDB" id="A0A0G0QU01"/>
<evidence type="ECO:0000256" key="1">
    <source>
        <dbReference type="SAM" id="Phobius"/>
    </source>
</evidence>
<feature type="transmembrane region" description="Helical" evidence="1">
    <location>
        <begin position="47"/>
        <end position="70"/>
    </location>
</feature>
<name>A0A0G0QU01_9BACT</name>
<dbReference type="Proteomes" id="UP000034048">
    <property type="component" value="Unassembled WGS sequence"/>
</dbReference>
<proteinExistence type="predicted"/>
<keyword evidence="1" id="KW-1133">Transmembrane helix</keyword>
<sequence>MFGLLNKRKAKAIDQVEEQLKRYKDTEGLSTQRLNFGLWYFRHRKNFFLTIVGVLSVLAAALFIYSLYYFGDYLLRGMTSQQQSVSGLVEDVTLRGTRLDQNSVRPRFIKLISLANGNYDLIGTLTNANTGYWLDFNYYFVVDGQSLDVHAGFVLPQEQHYLLSLNQTLTNQPNSVELIIDNWSWHRLDSHQIPDWSTYKEQYLNFVIQDKKFLGYEDSGLTENLKMASLSFNIVNQTPYSYYEAPLNIIIYQNSEVVSVAQYVIDKFASREKRTIEISLLSDIDEATRIEILPDINIFNQEMTAPLDIVN</sequence>